<dbReference type="EMBL" id="FOUP01000006">
    <property type="protein sequence ID" value="SFN67895.1"/>
    <property type="molecule type" value="Genomic_DNA"/>
</dbReference>
<evidence type="ECO:0000313" key="2">
    <source>
        <dbReference type="Proteomes" id="UP000199398"/>
    </source>
</evidence>
<protein>
    <recommendedName>
        <fullName evidence="3">Tetratricopeptide repeat-containing protein</fullName>
    </recommendedName>
</protein>
<proteinExistence type="predicted"/>
<sequence>MELAEVAPALLTDHLGVVEQVRRGLDYAERGDTEGATQELVKAWQALTDISGKETRLPGLLGVIDAEGPRCS</sequence>
<gene>
    <name evidence="1" type="ORF">SAMN05421805_10661</name>
</gene>
<evidence type="ECO:0000313" key="1">
    <source>
        <dbReference type="EMBL" id="SFN67895.1"/>
    </source>
</evidence>
<dbReference type="Proteomes" id="UP000199398">
    <property type="component" value="Unassembled WGS sequence"/>
</dbReference>
<dbReference type="AlphaFoldDB" id="A0A1I5AZL1"/>
<reference evidence="1 2" key="1">
    <citation type="submission" date="2016-10" db="EMBL/GenBank/DDBJ databases">
        <authorList>
            <person name="de Groot N.N."/>
        </authorList>
    </citation>
    <scope>NUCLEOTIDE SEQUENCE [LARGE SCALE GENOMIC DNA]</scope>
    <source>
        <strain evidence="1 2">CPCC 201259</strain>
    </source>
</reference>
<organism evidence="1 2">
    <name type="scientific">Saccharopolyspora antimicrobica</name>
    <dbReference type="NCBI Taxonomy" id="455193"/>
    <lineage>
        <taxon>Bacteria</taxon>
        <taxon>Bacillati</taxon>
        <taxon>Actinomycetota</taxon>
        <taxon>Actinomycetes</taxon>
        <taxon>Pseudonocardiales</taxon>
        <taxon>Pseudonocardiaceae</taxon>
        <taxon>Saccharopolyspora</taxon>
    </lineage>
</organism>
<name>A0A1I5AZL1_9PSEU</name>
<evidence type="ECO:0008006" key="3">
    <source>
        <dbReference type="Google" id="ProtNLM"/>
    </source>
</evidence>
<accession>A0A1I5AZL1</accession>